<keyword evidence="2" id="KW-1185">Reference proteome</keyword>
<dbReference type="PANTHER" id="PTHR38134:SF2">
    <property type="entry name" value="GALACTOKINASE"/>
    <property type="match status" value="1"/>
</dbReference>
<comment type="caution">
    <text evidence="1">The sequence shown here is derived from an EMBL/GenBank/DDBJ whole genome shotgun (WGS) entry which is preliminary data.</text>
</comment>
<protein>
    <recommendedName>
        <fullName evidence="3">Glycosyl transferase family 28 C-terminal domain-containing protein</fullName>
    </recommendedName>
</protein>
<dbReference type="SUPFAM" id="SSF53756">
    <property type="entry name" value="UDP-Glycosyltransferase/glycogen phosphorylase"/>
    <property type="match status" value="1"/>
</dbReference>
<accession>A0ABT3NZC7</accession>
<proteinExistence type="predicted"/>
<dbReference type="InterPro" id="IPR053205">
    <property type="entry name" value="GHMP_kinase_L-arabinokinase"/>
</dbReference>
<evidence type="ECO:0008006" key="3">
    <source>
        <dbReference type="Google" id="ProtNLM"/>
    </source>
</evidence>
<evidence type="ECO:0000313" key="2">
    <source>
        <dbReference type="Proteomes" id="UP001526430"/>
    </source>
</evidence>
<dbReference type="RefSeq" id="WP_301591714.1">
    <property type="nucleotide sequence ID" value="NZ_JAPFQI010000017.1"/>
</dbReference>
<dbReference type="PANTHER" id="PTHR38134">
    <property type="entry name" value="SLR1395 PROTEIN"/>
    <property type="match status" value="1"/>
</dbReference>
<reference evidence="1 2" key="1">
    <citation type="submission" date="2022-10" db="EMBL/GenBank/DDBJ databases">
        <title>Roseococcus glaciei nov., sp. nov., isolated from glacier.</title>
        <authorList>
            <person name="Liu Q."/>
            <person name="Xin Y.-H."/>
        </authorList>
    </citation>
    <scope>NUCLEOTIDE SEQUENCE [LARGE SCALE GENOMIC DNA]</scope>
    <source>
        <strain evidence="1 2">MDT2-1-1</strain>
    </source>
</reference>
<dbReference type="EMBL" id="JAPFQI010000017">
    <property type="protein sequence ID" value="MCW8087510.1"/>
    <property type="molecule type" value="Genomic_DNA"/>
</dbReference>
<sequence length="291" mass="31898">MGPDLQVDRAATRAYYCKIHSNLAGHIADLSEQIRDLKAELVVSNAGYIAIEAASAARVPTCLVCSLSWDELLLSLLPDEIGQSRIIAEIVRGYEKADLCFRLAPRMPMPAIRGVDLAAAIGMRGKNIRDALLDYFPSKPTSIVLLAFGDWDVARPPALETRSDVLFLVPERWKSASGDVMGVDDLPFPFRDILASVDLVVSKSGYGIVTELALDGRASLLLERADWPEEPYLLRWLGRYAPFEQLSAMADLTLERVRDSLRGARALAPLEPALGGGELQIARAILERLNS</sequence>
<dbReference type="Proteomes" id="UP001526430">
    <property type="component" value="Unassembled WGS sequence"/>
</dbReference>
<organism evidence="1 2">
    <name type="scientific">Sabulicella glaciei</name>
    <dbReference type="NCBI Taxonomy" id="2984948"/>
    <lineage>
        <taxon>Bacteria</taxon>
        <taxon>Pseudomonadati</taxon>
        <taxon>Pseudomonadota</taxon>
        <taxon>Alphaproteobacteria</taxon>
        <taxon>Acetobacterales</taxon>
        <taxon>Acetobacteraceae</taxon>
        <taxon>Sabulicella</taxon>
    </lineage>
</organism>
<gene>
    <name evidence="1" type="ORF">OF850_17930</name>
</gene>
<evidence type="ECO:0000313" key="1">
    <source>
        <dbReference type="EMBL" id="MCW8087510.1"/>
    </source>
</evidence>
<name>A0ABT3NZC7_9PROT</name>